<evidence type="ECO:0000256" key="1">
    <source>
        <dbReference type="ARBA" id="ARBA00022729"/>
    </source>
</evidence>
<dbReference type="EMBL" id="CP116221">
    <property type="protein sequence ID" value="WCO02375.1"/>
    <property type="molecule type" value="Genomic_DNA"/>
</dbReference>
<reference evidence="4 5" key="1">
    <citation type="submission" date="2023-01" db="EMBL/GenBank/DDBJ databases">
        <title>Psychroserpens ponticola sp. nov., isolated from seawater.</title>
        <authorList>
            <person name="Kristyanto S."/>
            <person name="Jung J."/>
            <person name="Kim J.M."/>
            <person name="Jeon C.O."/>
        </authorList>
    </citation>
    <scope>NUCLEOTIDE SEQUENCE [LARGE SCALE GENOMIC DNA]</scope>
    <source>
        <strain evidence="4 5">MSW6</strain>
    </source>
</reference>
<dbReference type="Pfam" id="PF24595">
    <property type="entry name" value="DUF7619"/>
    <property type="match status" value="1"/>
</dbReference>
<dbReference type="InterPro" id="IPR026444">
    <property type="entry name" value="Secre_tail"/>
</dbReference>
<evidence type="ECO:0000259" key="3">
    <source>
        <dbReference type="Pfam" id="PF24595"/>
    </source>
</evidence>
<proteinExistence type="predicted"/>
<gene>
    <name evidence="4" type="ORF">MUN68_002520</name>
</gene>
<feature type="domain" description="Secretion system C-terminal sorting" evidence="2">
    <location>
        <begin position="200"/>
        <end position="267"/>
    </location>
</feature>
<sequence length="269" mass="30202">MFLDATFCILIHLIEKPAVNIDDQLDFLATINPIGSDETPDDNEFSFEQEVIGSYDPNDITCLEGDIVSPDKIGDYLHYTINFENTGTAAATFVVVKDDIDETKFDMNTLRVMHASHEMMTRITDNRIEFVFDNINLEPEGRGNVVFKIKTLNSLSIGDSVSNKADIYFDYNYPIETNIATTTFDALSVDEFGLKNSVSVYPNPTNGQLFINSTYKIDDIILYDIQGRKVEGFNVSETNMLNISSVSKGVYFLEITSVKGKSTKKIIKD</sequence>
<evidence type="ECO:0000259" key="2">
    <source>
        <dbReference type="Pfam" id="PF18962"/>
    </source>
</evidence>
<evidence type="ECO:0000313" key="5">
    <source>
        <dbReference type="Proteomes" id="UP001202717"/>
    </source>
</evidence>
<feature type="domain" description="DUF7619" evidence="3">
    <location>
        <begin position="56"/>
        <end position="183"/>
    </location>
</feature>
<protein>
    <submittedName>
        <fullName evidence="4">T9SS type A sorting domain-containing protein</fullName>
    </submittedName>
</protein>
<name>A0ABY7S076_9FLAO</name>
<dbReference type="NCBIfam" id="TIGR04183">
    <property type="entry name" value="Por_Secre_tail"/>
    <property type="match status" value="1"/>
</dbReference>
<evidence type="ECO:0000313" key="4">
    <source>
        <dbReference type="EMBL" id="WCO02375.1"/>
    </source>
</evidence>
<dbReference type="Pfam" id="PF18962">
    <property type="entry name" value="Por_Secre_tail"/>
    <property type="match status" value="1"/>
</dbReference>
<dbReference type="NCBIfam" id="TIGR01451">
    <property type="entry name" value="B_ant_repeat"/>
    <property type="match status" value="1"/>
</dbReference>
<dbReference type="RefSeq" id="WP_249994869.1">
    <property type="nucleotide sequence ID" value="NZ_CP116221.1"/>
</dbReference>
<organism evidence="4 5">
    <name type="scientific">Psychroserpens ponticola</name>
    <dbReference type="NCBI Taxonomy" id="2932268"/>
    <lineage>
        <taxon>Bacteria</taxon>
        <taxon>Pseudomonadati</taxon>
        <taxon>Bacteroidota</taxon>
        <taxon>Flavobacteriia</taxon>
        <taxon>Flavobacteriales</taxon>
        <taxon>Flavobacteriaceae</taxon>
        <taxon>Psychroserpens</taxon>
    </lineage>
</organism>
<dbReference type="InterPro" id="IPR047589">
    <property type="entry name" value="DUF11_rpt"/>
</dbReference>
<dbReference type="InterPro" id="IPR055353">
    <property type="entry name" value="DUF7619"/>
</dbReference>
<keyword evidence="1" id="KW-0732">Signal</keyword>
<accession>A0ABY7S076</accession>
<keyword evidence="5" id="KW-1185">Reference proteome</keyword>
<dbReference type="Proteomes" id="UP001202717">
    <property type="component" value="Chromosome"/>
</dbReference>